<dbReference type="InterPro" id="IPR006888">
    <property type="entry name" value="XLR/SYCP3/FAM9_dom"/>
</dbReference>
<dbReference type="PANTHER" id="PTHR19368:SF15">
    <property type="entry name" value="XLR_SYCP3_FAM9 DOMAIN-CONTAINING PROTEIN"/>
    <property type="match status" value="1"/>
</dbReference>
<proteinExistence type="inferred from homology"/>
<feature type="region of interest" description="Disordered" evidence="2">
    <location>
        <begin position="88"/>
        <end position="107"/>
    </location>
</feature>
<keyword evidence="4" id="KW-1185">Reference proteome</keyword>
<dbReference type="OrthoDB" id="9621324at2759"/>
<dbReference type="PANTHER" id="PTHR19368">
    <property type="entry name" value="XLR/SCP3/FAM9"/>
    <property type="match status" value="1"/>
</dbReference>
<dbReference type="Proteomes" id="UP000694845">
    <property type="component" value="Unplaced"/>
</dbReference>
<dbReference type="GeneID" id="110974999"/>
<feature type="compositionally biased region" description="Low complexity" evidence="2">
    <location>
        <begin position="57"/>
        <end position="70"/>
    </location>
</feature>
<evidence type="ECO:0000256" key="1">
    <source>
        <dbReference type="ARBA" id="ARBA00010283"/>
    </source>
</evidence>
<feature type="compositionally biased region" description="Basic and acidic residues" evidence="2">
    <location>
        <begin position="71"/>
        <end position="82"/>
    </location>
</feature>
<evidence type="ECO:0000313" key="5">
    <source>
        <dbReference type="RefSeq" id="XP_022082716.1"/>
    </source>
</evidence>
<feature type="domain" description="XLR/SYCP3/FAM9" evidence="3">
    <location>
        <begin position="148"/>
        <end position="279"/>
    </location>
</feature>
<evidence type="ECO:0000259" key="3">
    <source>
        <dbReference type="Pfam" id="PF04803"/>
    </source>
</evidence>
<comment type="similarity">
    <text evidence="1">Belongs to the XLR/SYCP3 family.</text>
</comment>
<organism evidence="4 5">
    <name type="scientific">Acanthaster planci</name>
    <name type="common">Crown-of-thorns starfish</name>
    <dbReference type="NCBI Taxonomy" id="133434"/>
    <lineage>
        <taxon>Eukaryota</taxon>
        <taxon>Metazoa</taxon>
        <taxon>Echinodermata</taxon>
        <taxon>Eleutherozoa</taxon>
        <taxon>Asterozoa</taxon>
        <taxon>Asteroidea</taxon>
        <taxon>Valvatacea</taxon>
        <taxon>Valvatida</taxon>
        <taxon>Acanthasteridae</taxon>
        <taxon>Acanthaster</taxon>
    </lineage>
</organism>
<dbReference type="CTD" id="50511"/>
<feature type="region of interest" description="Disordered" evidence="2">
    <location>
        <begin position="56"/>
        <end position="82"/>
    </location>
</feature>
<dbReference type="GO" id="GO:0007286">
    <property type="term" value="P:spermatid development"/>
    <property type="evidence" value="ECO:0007669"/>
    <property type="project" value="TreeGrafter"/>
</dbReference>
<dbReference type="GO" id="GO:0051321">
    <property type="term" value="P:meiotic cell cycle"/>
    <property type="evidence" value="ECO:0007669"/>
    <property type="project" value="TreeGrafter"/>
</dbReference>
<evidence type="ECO:0000313" key="4">
    <source>
        <dbReference type="Proteomes" id="UP000694845"/>
    </source>
</evidence>
<dbReference type="KEGG" id="aplc:110974999"/>
<dbReference type="AlphaFoldDB" id="A0A8B7XRX0"/>
<accession>A0A8B7XRX0</accession>
<dbReference type="InterPro" id="IPR051443">
    <property type="entry name" value="XLR/SYCP3"/>
</dbReference>
<dbReference type="RefSeq" id="XP_022082716.1">
    <property type="nucleotide sequence ID" value="XM_022227024.1"/>
</dbReference>
<reference evidence="5" key="1">
    <citation type="submission" date="2025-08" db="UniProtKB">
        <authorList>
            <consortium name="RefSeq"/>
        </authorList>
    </citation>
    <scope>IDENTIFICATION</scope>
</reference>
<dbReference type="GO" id="GO:0000795">
    <property type="term" value="C:synaptonemal complex"/>
    <property type="evidence" value="ECO:0007669"/>
    <property type="project" value="TreeGrafter"/>
</dbReference>
<gene>
    <name evidence="5" type="primary">LOC110974999</name>
</gene>
<protein>
    <submittedName>
        <fullName evidence="5">Synaptonemal complex protein 3-like isoform X1</fullName>
    </submittedName>
</protein>
<dbReference type="Pfam" id="PF04803">
    <property type="entry name" value="Cor1"/>
    <property type="match status" value="1"/>
</dbReference>
<sequence length="301" mass="35021">MLYMPTVHRSRLNDADSGVASGHVTMNRPIVFLDTCSLADNCRNHSLALELRRMPRASTAAKKATPTASTQKDKSKEPVDKYDFYEDNQEEAAGSSREDDASTAPKATKKRFYEEVDEDEEGSLPQTSTNFDGEMQTMLESFGADIRKSLVSKRKKLENFTQQSLKSANIKVEKIWKMQQTERNRLQEEYTKQLSSVLDQWETDVNKVKEQEEKIQTVFRQQQKLFQQSRITMSQRLKTIRQLFDQYSKTMNELEQCHTDQQSHVQGELRKEMSMLQKKILMDTQNQEMANVRKSLQTMFF</sequence>
<name>A0A8B7XRX0_ACAPL</name>
<evidence type="ECO:0000256" key="2">
    <source>
        <dbReference type="SAM" id="MobiDB-lite"/>
    </source>
</evidence>